<dbReference type="Proteomes" id="UP000095237">
    <property type="component" value="Unassembled WGS sequence"/>
</dbReference>
<name>A0A1E5IFK1_ENDTX</name>
<comment type="pathway">
    <text evidence="3">Lipid metabolism.</text>
</comment>
<gene>
    <name evidence="11" type="ORF">ATZ36_10440</name>
</gene>
<keyword evidence="9" id="KW-1208">Phospholipid metabolism</keyword>
<dbReference type="SUPFAM" id="SSF69593">
    <property type="entry name" value="Glycerol-3-phosphate (1)-acyltransferase"/>
    <property type="match status" value="1"/>
</dbReference>
<dbReference type="InterPro" id="IPR004552">
    <property type="entry name" value="AGP_acyltrans"/>
</dbReference>
<comment type="catalytic activity">
    <reaction evidence="1 9">
        <text>a 1-acyl-sn-glycero-3-phosphate + an acyl-CoA = a 1,2-diacyl-sn-glycero-3-phosphate + CoA</text>
        <dbReference type="Rhea" id="RHEA:19709"/>
        <dbReference type="ChEBI" id="CHEBI:57287"/>
        <dbReference type="ChEBI" id="CHEBI:57970"/>
        <dbReference type="ChEBI" id="CHEBI:58342"/>
        <dbReference type="ChEBI" id="CHEBI:58608"/>
        <dbReference type="EC" id="2.3.1.51"/>
    </reaction>
</comment>
<evidence type="ECO:0000256" key="4">
    <source>
        <dbReference type="ARBA" id="ARBA00008655"/>
    </source>
</evidence>
<evidence type="ECO:0000313" key="12">
    <source>
        <dbReference type="Proteomes" id="UP000095237"/>
    </source>
</evidence>
<keyword evidence="12" id="KW-1185">Reference proteome</keyword>
<dbReference type="InterPro" id="IPR002123">
    <property type="entry name" value="Plipid/glycerol_acylTrfase"/>
</dbReference>
<dbReference type="GO" id="GO:0006654">
    <property type="term" value="P:phosphatidic acid biosynthetic process"/>
    <property type="evidence" value="ECO:0007669"/>
    <property type="project" value="TreeGrafter"/>
</dbReference>
<dbReference type="GO" id="GO:0003841">
    <property type="term" value="F:1-acylglycerol-3-phosphate O-acyltransferase activity"/>
    <property type="evidence" value="ECO:0007669"/>
    <property type="project" value="UniProtKB-UniRule"/>
</dbReference>
<accession>A0A1E5IFK1</accession>
<evidence type="ECO:0000256" key="8">
    <source>
        <dbReference type="ARBA" id="ARBA00023315"/>
    </source>
</evidence>
<feature type="domain" description="Phospholipid/glycerol acyltransferase" evidence="10">
    <location>
        <begin position="26"/>
        <end position="138"/>
    </location>
</feature>
<dbReference type="EC" id="2.3.1.51" evidence="5 9"/>
<dbReference type="SMART" id="SM00563">
    <property type="entry name" value="PlsC"/>
    <property type="match status" value="1"/>
</dbReference>
<keyword evidence="7 9" id="KW-0808">Transferase</keyword>
<keyword evidence="9" id="KW-0443">Lipid metabolism</keyword>
<keyword evidence="9" id="KW-0594">Phospholipid biosynthesis</keyword>
<reference evidence="11 12" key="1">
    <citation type="submission" date="2015-11" db="EMBL/GenBank/DDBJ databases">
        <title>Evidence for parallel genomic evolution in an endosymbiosis of termite gut flagellates.</title>
        <authorList>
            <person name="Zheng H."/>
        </authorList>
    </citation>
    <scope>NUCLEOTIDE SEQUENCE [LARGE SCALE GENOMIC DNA]</scope>
    <source>
        <strain evidence="11 12">CET450</strain>
    </source>
</reference>
<dbReference type="Pfam" id="PF01553">
    <property type="entry name" value="Acyltransferase"/>
    <property type="match status" value="1"/>
</dbReference>
<comment type="similarity">
    <text evidence="4 9">Belongs to the 1-acyl-sn-glycerol-3-phosphate acyltransferase family.</text>
</comment>
<proteinExistence type="inferred from homology"/>
<comment type="domain">
    <text evidence="9">The HXXXXD motif is essential for acyltransferase activity and may constitute the binding site for the phosphate moiety of the glycerol-3-phosphate.</text>
</comment>
<keyword evidence="8 9" id="KW-0012">Acyltransferase</keyword>
<dbReference type="CDD" id="cd07989">
    <property type="entry name" value="LPLAT_AGPAT-like"/>
    <property type="match status" value="1"/>
</dbReference>
<dbReference type="NCBIfam" id="TIGR00530">
    <property type="entry name" value="AGP_acyltrn"/>
    <property type="match status" value="1"/>
</dbReference>
<evidence type="ECO:0000256" key="9">
    <source>
        <dbReference type="RuleBase" id="RU361267"/>
    </source>
</evidence>
<evidence type="ECO:0000256" key="3">
    <source>
        <dbReference type="ARBA" id="ARBA00005189"/>
    </source>
</evidence>
<evidence type="ECO:0000256" key="2">
    <source>
        <dbReference type="ARBA" id="ARBA00004728"/>
    </source>
</evidence>
<evidence type="ECO:0000256" key="6">
    <source>
        <dbReference type="ARBA" id="ARBA00016139"/>
    </source>
</evidence>
<comment type="pathway">
    <text evidence="2">Phospholipid metabolism; CDP-diacylglycerol biosynthesis; CDP-diacylglycerol from sn-glycerol 3-phosphate: step 2/3.</text>
</comment>
<dbReference type="EMBL" id="LNVX01000779">
    <property type="protein sequence ID" value="OEG69279.1"/>
    <property type="molecule type" value="Genomic_DNA"/>
</dbReference>
<dbReference type="AlphaFoldDB" id="A0A1E5IFK1"/>
<evidence type="ECO:0000256" key="5">
    <source>
        <dbReference type="ARBA" id="ARBA00013211"/>
    </source>
</evidence>
<evidence type="ECO:0000256" key="7">
    <source>
        <dbReference type="ARBA" id="ARBA00022679"/>
    </source>
</evidence>
<organism evidence="11 12">
    <name type="scientific">Endomicrobium trichonymphae</name>
    <dbReference type="NCBI Taxonomy" id="1408204"/>
    <lineage>
        <taxon>Bacteria</taxon>
        <taxon>Pseudomonadati</taxon>
        <taxon>Elusimicrobiota</taxon>
        <taxon>Endomicrobiia</taxon>
        <taxon>Endomicrobiales</taxon>
        <taxon>Endomicrobiaceae</taxon>
        <taxon>Candidatus Endomicrobiellum</taxon>
    </lineage>
</organism>
<evidence type="ECO:0000259" key="10">
    <source>
        <dbReference type="SMART" id="SM00563"/>
    </source>
</evidence>
<comment type="caution">
    <text evidence="11">The sequence shown here is derived from an EMBL/GenBank/DDBJ whole genome shotgun (WGS) entry which is preliminary data.</text>
</comment>
<evidence type="ECO:0000256" key="1">
    <source>
        <dbReference type="ARBA" id="ARBA00001141"/>
    </source>
</evidence>
<dbReference type="PANTHER" id="PTHR10434:SF11">
    <property type="entry name" value="1-ACYL-SN-GLYCEROL-3-PHOSPHATE ACYLTRANSFERASE"/>
    <property type="match status" value="1"/>
</dbReference>
<protein>
    <recommendedName>
        <fullName evidence="6 9">1-acyl-sn-glycerol-3-phosphate acyltransferase</fullName>
        <ecNumber evidence="5 9">2.3.1.51</ecNumber>
    </recommendedName>
</protein>
<dbReference type="GO" id="GO:0016020">
    <property type="term" value="C:membrane"/>
    <property type="evidence" value="ECO:0007669"/>
    <property type="project" value="InterPro"/>
</dbReference>
<keyword evidence="9" id="KW-0444">Lipid biosynthesis</keyword>
<evidence type="ECO:0000313" key="11">
    <source>
        <dbReference type="EMBL" id="OEG69279.1"/>
    </source>
</evidence>
<dbReference type="PANTHER" id="PTHR10434">
    <property type="entry name" value="1-ACYL-SN-GLYCEROL-3-PHOSPHATE ACYLTRANSFERASE"/>
    <property type="match status" value="1"/>
</dbReference>
<sequence length="180" mass="20204">MFRVMFSLFYRWHIEGAENIPQSGGAVIAPNHIGFFDSTLTGSAVKRPVHFMAKKELFDIPVFGWIIKRTNAFPVKRGMQDIAAVRNAFSLLKNGRLLLIFPEGTRSENGRIGKARAGAGMMACNAQVPLIPVKIENTNMMLKFKQIKIKFGEPVYPPKDFVKNDYISLSKRVLDIISGM</sequence>